<dbReference type="OrthoDB" id="693051at2759"/>
<dbReference type="PANTHER" id="PTHR45023">
    <property type="match status" value="1"/>
</dbReference>
<dbReference type="InterPro" id="IPR029466">
    <property type="entry name" value="NAM-associated_C"/>
</dbReference>
<accession>A0A3L6Q4I2</accession>
<feature type="compositionally biased region" description="Basic and acidic residues" evidence="1">
    <location>
        <begin position="68"/>
        <end position="87"/>
    </location>
</feature>
<dbReference type="Pfam" id="PF14303">
    <property type="entry name" value="NAM-associated"/>
    <property type="match status" value="1"/>
</dbReference>
<feature type="region of interest" description="Disordered" evidence="1">
    <location>
        <begin position="40"/>
        <end position="87"/>
    </location>
</feature>
<proteinExistence type="predicted"/>
<dbReference type="EMBL" id="PQIB02000014">
    <property type="protein sequence ID" value="RLM70364.1"/>
    <property type="molecule type" value="Genomic_DNA"/>
</dbReference>
<evidence type="ECO:0000313" key="3">
    <source>
        <dbReference type="EMBL" id="RLM70364.1"/>
    </source>
</evidence>
<feature type="region of interest" description="Disordered" evidence="1">
    <location>
        <begin position="194"/>
        <end position="218"/>
    </location>
</feature>
<protein>
    <recommendedName>
        <fullName evidence="2">No apical meristem-associated C-terminal domain-containing protein</fullName>
    </recommendedName>
</protein>
<dbReference type="AlphaFoldDB" id="A0A3L6Q4I2"/>
<organism evidence="3 4">
    <name type="scientific">Panicum miliaceum</name>
    <name type="common">Proso millet</name>
    <name type="synonym">Broomcorn millet</name>
    <dbReference type="NCBI Taxonomy" id="4540"/>
    <lineage>
        <taxon>Eukaryota</taxon>
        <taxon>Viridiplantae</taxon>
        <taxon>Streptophyta</taxon>
        <taxon>Embryophyta</taxon>
        <taxon>Tracheophyta</taxon>
        <taxon>Spermatophyta</taxon>
        <taxon>Magnoliopsida</taxon>
        <taxon>Liliopsida</taxon>
        <taxon>Poales</taxon>
        <taxon>Poaceae</taxon>
        <taxon>PACMAD clade</taxon>
        <taxon>Panicoideae</taxon>
        <taxon>Panicodae</taxon>
        <taxon>Paniceae</taxon>
        <taxon>Panicinae</taxon>
        <taxon>Panicum</taxon>
        <taxon>Panicum sect. Panicum</taxon>
    </lineage>
</organism>
<dbReference type="Proteomes" id="UP000275267">
    <property type="component" value="Unassembled WGS sequence"/>
</dbReference>
<evidence type="ECO:0000259" key="2">
    <source>
        <dbReference type="Pfam" id="PF14303"/>
    </source>
</evidence>
<feature type="domain" description="No apical meristem-associated C-terminal" evidence="2">
    <location>
        <begin position="15"/>
        <end position="165"/>
    </location>
</feature>
<sequence length="263" mass="31084">MERAHAVYKREAKEKPFTFDYWWKAVKDQPKWAKRIENQEINMSKRVKHNESGTYTSSSNQENEEAEPCDRPRPEGQKKAKERLKGKEKKCTTEFSLETLKMEKMRMYHEATQTKAEAMQKAAESMEKAAKDKARSDLLNKYLDLMAVDNSGYTEVARNCLQKDRKLQEKMLNVHLEFCKLVEDERDSYEVRYNDNEQYDVRDEDRQYDQGSSEPLEGFNHGPIYEFSMLLEANDSIHDREKHHQLKADLVEHVWQKFGDGQA</sequence>
<dbReference type="STRING" id="4540.A0A3L6Q4I2"/>
<dbReference type="PANTHER" id="PTHR45023:SF15">
    <property type="entry name" value="OS07G0575233 PROTEIN"/>
    <property type="match status" value="1"/>
</dbReference>
<keyword evidence="4" id="KW-1185">Reference proteome</keyword>
<feature type="compositionally biased region" description="Basic and acidic residues" evidence="1">
    <location>
        <begin position="194"/>
        <end position="208"/>
    </location>
</feature>
<evidence type="ECO:0000313" key="4">
    <source>
        <dbReference type="Proteomes" id="UP000275267"/>
    </source>
</evidence>
<reference evidence="4" key="1">
    <citation type="journal article" date="2019" name="Nat. Commun.">
        <title>The genome of broomcorn millet.</title>
        <authorList>
            <person name="Zou C."/>
            <person name="Miki D."/>
            <person name="Li D."/>
            <person name="Tang Q."/>
            <person name="Xiao L."/>
            <person name="Rajput S."/>
            <person name="Deng P."/>
            <person name="Jia W."/>
            <person name="Huang R."/>
            <person name="Zhang M."/>
            <person name="Sun Y."/>
            <person name="Hu J."/>
            <person name="Fu X."/>
            <person name="Schnable P.S."/>
            <person name="Li F."/>
            <person name="Zhang H."/>
            <person name="Feng B."/>
            <person name="Zhu X."/>
            <person name="Liu R."/>
            <person name="Schnable J.C."/>
            <person name="Zhu J.-K."/>
            <person name="Zhang H."/>
        </authorList>
    </citation>
    <scope>NUCLEOTIDE SEQUENCE [LARGE SCALE GENOMIC DNA]</scope>
</reference>
<name>A0A3L6Q4I2_PANMI</name>
<comment type="caution">
    <text evidence="3">The sequence shown here is derived from an EMBL/GenBank/DDBJ whole genome shotgun (WGS) entry which is preliminary data.</text>
</comment>
<evidence type="ECO:0000256" key="1">
    <source>
        <dbReference type="SAM" id="MobiDB-lite"/>
    </source>
</evidence>
<feature type="compositionally biased region" description="Polar residues" evidence="1">
    <location>
        <begin position="52"/>
        <end position="61"/>
    </location>
</feature>
<gene>
    <name evidence="3" type="ORF">C2845_PM17G06950</name>
</gene>